<dbReference type="InterPro" id="IPR001584">
    <property type="entry name" value="Integrase_cat-core"/>
</dbReference>
<dbReference type="Gene3D" id="3.30.420.10">
    <property type="entry name" value="Ribonuclease H-like superfamily/Ribonuclease H"/>
    <property type="match status" value="1"/>
</dbReference>
<dbReference type="PANTHER" id="PTHR37984:SF5">
    <property type="entry name" value="PROTEIN NYNRIN-LIKE"/>
    <property type="match status" value="1"/>
</dbReference>
<dbReference type="AlphaFoldDB" id="A0AAE1GP91"/>
<feature type="compositionally biased region" description="Basic and acidic residues" evidence="1">
    <location>
        <begin position="475"/>
        <end position="484"/>
    </location>
</feature>
<gene>
    <name evidence="3" type="ORF">Pcinc_000698</name>
</gene>
<dbReference type="InterPro" id="IPR050951">
    <property type="entry name" value="Retrovirus_Pol_polyprotein"/>
</dbReference>
<dbReference type="InterPro" id="IPR012337">
    <property type="entry name" value="RNaseH-like_sf"/>
</dbReference>
<feature type="compositionally biased region" description="Acidic residues" evidence="1">
    <location>
        <begin position="457"/>
        <end position="469"/>
    </location>
</feature>
<dbReference type="PROSITE" id="PS50994">
    <property type="entry name" value="INTEGRASE"/>
    <property type="match status" value="1"/>
</dbReference>
<dbReference type="EMBL" id="JAWQEG010000034">
    <property type="protein sequence ID" value="KAK3895610.1"/>
    <property type="molecule type" value="Genomic_DNA"/>
</dbReference>
<comment type="caution">
    <text evidence="3">The sequence shown here is derived from an EMBL/GenBank/DDBJ whole genome shotgun (WGS) entry which is preliminary data.</text>
</comment>
<accession>A0AAE1GP91</accession>
<sequence>MARSGFLSVRNREDGRQLKLDRKARAAVSRAKPVPMLTVEDKDFEARFDGKSWTVRWHWRDGQPPVLINEVDWYRSAKTEQVKEKMEEEVKTWIKRGWMKRCEDQSNGKGILPLLAVVQANKDKRAMGRKRDLLARLAVEDPVKGRFHVSPCERGRVWCDASSLALGVAVEIGGQTVEDAAWLQKKDDSGHINIAELDAVVKEKNRADALTRVPKASLGEVEVASVVDIQDLHSKHHFGVDRTLYLTRLVDPSVKRECVESVVRSCRQCQTIDPAPSNHVLGEISVPENWARLALDVTRFQGRAYLTVVDCGPSRFAVWQEVASENAREICGHMTQIILERGPPDEVLMDNSTAFRSHQFAEACREWNITRRFRAAYRPSGNGIAERMHRTIKSMAARSGKSPLKMVFWYNLAAREGVNGETAPAKVTGITSENTIEVDGVPRHVLDVCHLFLDGESDEEHTDEPDDVIAQEVQEAPRRSERARRPPAWLSDYEY</sequence>
<evidence type="ECO:0000313" key="3">
    <source>
        <dbReference type="EMBL" id="KAK3895610.1"/>
    </source>
</evidence>
<evidence type="ECO:0000256" key="1">
    <source>
        <dbReference type="SAM" id="MobiDB-lite"/>
    </source>
</evidence>
<protein>
    <recommendedName>
        <fullName evidence="2">Integrase catalytic domain-containing protein</fullName>
    </recommendedName>
</protein>
<feature type="domain" description="Integrase catalytic" evidence="2">
    <location>
        <begin position="283"/>
        <end position="395"/>
    </location>
</feature>
<dbReference type="GO" id="GO:0003676">
    <property type="term" value="F:nucleic acid binding"/>
    <property type="evidence" value="ECO:0007669"/>
    <property type="project" value="InterPro"/>
</dbReference>
<proteinExistence type="predicted"/>
<evidence type="ECO:0000313" key="4">
    <source>
        <dbReference type="Proteomes" id="UP001286313"/>
    </source>
</evidence>
<dbReference type="InterPro" id="IPR036397">
    <property type="entry name" value="RNaseH_sf"/>
</dbReference>
<feature type="region of interest" description="Disordered" evidence="1">
    <location>
        <begin position="457"/>
        <end position="495"/>
    </location>
</feature>
<dbReference type="Proteomes" id="UP001286313">
    <property type="component" value="Unassembled WGS sequence"/>
</dbReference>
<organism evidence="3 4">
    <name type="scientific">Petrolisthes cinctipes</name>
    <name type="common">Flat porcelain crab</name>
    <dbReference type="NCBI Taxonomy" id="88211"/>
    <lineage>
        <taxon>Eukaryota</taxon>
        <taxon>Metazoa</taxon>
        <taxon>Ecdysozoa</taxon>
        <taxon>Arthropoda</taxon>
        <taxon>Crustacea</taxon>
        <taxon>Multicrustacea</taxon>
        <taxon>Malacostraca</taxon>
        <taxon>Eumalacostraca</taxon>
        <taxon>Eucarida</taxon>
        <taxon>Decapoda</taxon>
        <taxon>Pleocyemata</taxon>
        <taxon>Anomura</taxon>
        <taxon>Galatheoidea</taxon>
        <taxon>Porcellanidae</taxon>
        <taxon>Petrolisthes</taxon>
    </lineage>
</organism>
<keyword evidence="4" id="KW-1185">Reference proteome</keyword>
<dbReference type="Pfam" id="PF00665">
    <property type="entry name" value="rve"/>
    <property type="match status" value="1"/>
</dbReference>
<dbReference type="GO" id="GO:0015074">
    <property type="term" value="P:DNA integration"/>
    <property type="evidence" value="ECO:0007669"/>
    <property type="project" value="InterPro"/>
</dbReference>
<dbReference type="SUPFAM" id="SSF53098">
    <property type="entry name" value="Ribonuclease H-like"/>
    <property type="match status" value="1"/>
</dbReference>
<name>A0AAE1GP91_PETCI</name>
<reference evidence="3" key="1">
    <citation type="submission" date="2023-10" db="EMBL/GenBank/DDBJ databases">
        <title>Genome assemblies of two species of porcelain crab, Petrolisthes cinctipes and Petrolisthes manimaculis (Anomura: Porcellanidae).</title>
        <authorList>
            <person name="Angst P."/>
        </authorList>
    </citation>
    <scope>NUCLEOTIDE SEQUENCE</scope>
    <source>
        <strain evidence="3">PB745_01</strain>
        <tissue evidence="3">Gill</tissue>
    </source>
</reference>
<dbReference type="PANTHER" id="PTHR37984">
    <property type="entry name" value="PROTEIN CBG26694"/>
    <property type="match status" value="1"/>
</dbReference>
<evidence type="ECO:0000259" key="2">
    <source>
        <dbReference type="PROSITE" id="PS50994"/>
    </source>
</evidence>